<proteinExistence type="predicted"/>
<reference evidence="1 2" key="1">
    <citation type="journal article" date="1990" name="J. Gen. Microbiol.">
        <title>Further biological and molecular characterization of actinophage VWB.</title>
        <authorList>
            <person name="Anne J."/>
            <person name="Van Mellaert L."/>
            <person name="Decock B."/>
            <person name="Van Damme J."/>
            <person name="Van Aerschot A."/>
            <person name="Herdewijn P."/>
            <person name="Eyssen H."/>
        </authorList>
    </citation>
    <scope>NUCLEOTIDE SEQUENCE [LARGE SCALE GENOMIC DNA]</scope>
</reference>
<dbReference type="GeneID" id="2732837"/>
<evidence type="ECO:0000313" key="1">
    <source>
        <dbReference type="EMBL" id="AAR29735.1"/>
    </source>
</evidence>
<dbReference type="RefSeq" id="NP_958287.1">
    <property type="nucleotide sequence ID" value="NC_005345.2"/>
</dbReference>
<organism evidence="1 2">
    <name type="scientific">Streptomyces phage VWB</name>
    <dbReference type="NCBI Taxonomy" id="10702"/>
    <lineage>
        <taxon>Viruses</taxon>
        <taxon>Duplodnaviria</taxon>
        <taxon>Heunggongvirae</taxon>
        <taxon>Uroviricota</taxon>
        <taxon>Caudoviricetes</taxon>
        <taxon>Veewebvirus</taxon>
        <taxon>Veewebvirus vwb</taxon>
    </lineage>
</organism>
<protein>
    <submittedName>
        <fullName evidence="1">Uncharacterized protein</fullName>
    </submittedName>
</protein>
<name>Q6VY44_9CAUD</name>
<dbReference type="KEGG" id="vg:2732837"/>
<evidence type="ECO:0000313" key="2">
    <source>
        <dbReference type="Proteomes" id="UP000001708"/>
    </source>
</evidence>
<reference evidence="1 2" key="2">
    <citation type="journal article" date="1995" name="Arch. Virol.">
        <title>Analysis of the open reading frames of the main capsid proteins of actinophage VWB.</title>
        <authorList>
            <person name="Anne J."/>
            <person name="Fiten P."/>
            <person name="Van Mellaert L."/>
            <person name="Joris B."/>
            <person name="Opdenakker G."/>
            <person name="Eyssen H."/>
        </authorList>
    </citation>
    <scope>NUCLEOTIDE SEQUENCE [LARGE SCALE GENOMIC DNA]</scope>
</reference>
<dbReference type="Proteomes" id="UP000001708">
    <property type="component" value="Segment"/>
</dbReference>
<dbReference type="EMBL" id="AY320035">
    <property type="protein sequence ID" value="AAR29735.1"/>
    <property type="molecule type" value="Genomic_DNA"/>
</dbReference>
<reference evidence="1 2" key="3">
    <citation type="journal article" date="1998" name="Microbiology">
        <title>Site-specific integration of bacteriophage VWB genome into Streptomyces venezuelae and construction of a VWB-based integrative vector.</title>
        <authorList>
            <person name="Van Mellaert L."/>
            <person name="Mei L."/>
            <person name="Lammertyn E."/>
            <person name="Schacht S."/>
            <person name="Anne J."/>
        </authorList>
    </citation>
    <scope>NUCLEOTIDE SEQUENCE [LARGE SCALE GENOMIC DNA]</scope>
</reference>
<keyword evidence="2" id="KW-1185">Reference proteome</keyword>
<reference evidence="1 2" key="4">
    <citation type="journal article" date="2005" name="Virology">
        <title>Complete genomic nucleotide sequence and analysis of the temperate bacteriophage VWB.</title>
        <authorList>
            <person name="Van Dessel W."/>
            <person name="Van Mellaert L."/>
            <person name="Liesegang H."/>
            <person name="Raasch C."/>
            <person name="De Keersmaeker S."/>
            <person name="Geukens N."/>
            <person name="Lammertyn E."/>
            <person name="Streit W."/>
            <person name="Anne J."/>
        </authorList>
    </citation>
    <scope>NUCLEOTIDE SEQUENCE [LARGE SCALE GENOMIC DNA]</scope>
</reference>
<accession>Q6VY44</accession>
<sequence length="116" mass="12955">MTTQPKKTVRRPDDKPFDFNLDAVEAEVDLTPFVFQHSSRRWTMQHLQALNIMPLMVAAQSGDAAAMLGAFREALGKQWAEFEAIGLPQYKLQPLFEAYSKHCGTQPGESEASPTS</sequence>